<dbReference type="PANTHER" id="PTHR30136:SF24">
    <property type="entry name" value="HTH-TYPE TRANSCRIPTIONAL REPRESSOR ALLR"/>
    <property type="match status" value="1"/>
</dbReference>
<keyword evidence="1" id="KW-0805">Transcription regulation</keyword>
<dbReference type="Pfam" id="PF01614">
    <property type="entry name" value="IclR_C"/>
    <property type="match status" value="1"/>
</dbReference>
<dbReference type="Pfam" id="PF09339">
    <property type="entry name" value="HTH_IclR"/>
    <property type="match status" value="1"/>
</dbReference>
<dbReference type="Proteomes" id="UP000184699">
    <property type="component" value="Unassembled WGS sequence"/>
</dbReference>
<dbReference type="SMART" id="SM00346">
    <property type="entry name" value="HTH_ICLR"/>
    <property type="match status" value="1"/>
</dbReference>
<proteinExistence type="predicted"/>
<dbReference type="Gene3D" id="3.30.450.40">
    <property type="match status" value="1"/>
</dbReference>
<evidence type="ECO:0000259" key="4">
    <source>
        <dbReference type="PROSITE" id="PS51078"/>
    </source>
</evidence>
<evidence type="ECO:0000256" key="2">
    <source>
        <dbReference type="ARBA" id="ARBA00023125"/>
    </source>
</evidence>
<reference evidence="6" key="1">
    <citation type="submission" date="2016-11" db="EMBL/GenBank/DDBJ databases">
        <authorList>
            <person name="Varghese N."/>
            <person name="Submissions S."/>
        </authorList>
    </citation>
    <scope>NUCLEOTIDE SEQUENCE [LARGE SCALE GENOMIC DNA]</scope>
    <source>
        <strain evidence="6">DSM 8595</strain>
    </source>
</reference>
<dbReference type="PANTHER" id="PTHR30136">
    <property type="entry name" value="HELIX-TURN-HELIX TRANSCRIPTIONAL REGULATOR, ICLR FAMILY"/>
    <property type="match status" value="1"/>
</dbReference>
<dbReference type="AlphaFoldDB" id="A0A1N6HJN1"/>
<evidence type="ECO:0000313" key="5">
    <source>
        <dbReference type="EMBL" id="SIO19943.1"/>
    </source>
</evidence>
<keyword evidence="6" id="KW-1185">Reference proteome</keyword>
<dbReference type="SUPFAM" id="SSF46785">
    <property type="entry name" value="Winged helix' DNA-binding domain"/>
    <property type="match status" value="1"/>
</dbReference>
<dbReference type="STRING" id="232089.SAMN05443544_3243"/>
<dbReference type="InterPro" id="IPR005471">
    <property type="entry name" value="Tscrpt_reg_IclR_N"/>
</dbReference>
<keyword evidence="2" id="KW-0238">DNA-binding</keyword>
<dbReference type="InterPro" id="IPR036390">
    <property type="entry name" value="WH_DNA-bd_sf"/>
</dbReference>
<accession>A0A1N6HJN1</accession>
<evidence type="ECO:0000313" key="6">
    <source>
        <dbReference type="Proteomes" id="UP000184699"/>
    </source>
</evidence>
<evidence type="ECO:0000256" key="3">
    <source>
        <dbReference type="ARBA" id="ARBA00023163"/>
    </source>
</evidence>
<dbReference type="InterPro" id="IPR036388">
    <property type="entry name" value="WH-like_DNA-bd_sf"/>
</dbReference>
<sequence>MSGGGGDRRSVARKVFAIADAFHGREQLSLSEIAGRANLPLSTAHRLVGEWVEWGGLERGDDGDYRIGVRVWRLGVRQPTALRLRRVAMPYLEDLLESTHEHVHLAIRDGLGATYLERLSGPAAVAAISDVGSRLPLHATGVGLVLLSYAPSEVFDELLASEPRAYQPRTITDERGLRRRMAEIRSTGIATTVEELTPGAFSIAAPVRDATGEVLAAVSIVAHVERLAEPQISLGVRMAARGISSALGYRAHHD</sequence>
<dbReference type="PROSITE" id="PS51078">
    <property type="entry name" value="ICLR_ED"/>
    <property type="match status" value="1"/>
</dbReference>
<dbReference type="GO" id="GO:0003700">
    <property type="term" value="F:DNA-binding transcription factor activity"/>
    <property type="evidence" value="ECO:0007669"/>
    <property type="project" value="TreeGrafter"/>
</dbReference>
<evidence type="ECO:0000256" key="1">
    <source>
        <dbReference type="ARBA" id="ARBA00023015"/>
    </source>
</evidence>
<dbReference type="InterPro" id="IPR050707">
    <property type="entry name" value="HTH_MetabolicPath_Reg"/>
</dbReference>
<dbReference type="InterPro" id="IPR014757">
    <property type="entry name" value="Tscrpt_reg_IclR_C"/>
</dbReference>
<dbReference type="SUPFAM" id="SSF55781">
    <property type="entry name" value="GAF domain-like"/>
    <property type="match status" value="1"/>
</dbReference>
<feature type="domain" description="IclR-ED" evidence="4">
    <location>
        <begin position="70"/>
        <end position="249"/>
    </location>
</feature>
<gene>
    <name evidence="5" type="ORF">SAMN05443544_3243</name>
</gene>
<organism evidence="5 6">
    <name type="scientific">Agromyces cerinus subsp. cerinus</name>
    <dbReference type="NCBI Taxonomy" id="232089"/>
    <lineage>
        <taxon>Bacteria</taxon>
        <taxon>Bacillati</taxon>
        <taxon>Actinomycetota</taxon>
        <taxon>Actinomycetes</taxon>
        <taxon>Micrococcales</taxon>
        <taxon>Microbacteriaceae</taxon>
        <taxon>Agromyces</taxon>
    </lineage>
</organism>
<dbReference type="GO" id="GO:0003677">
    <property type="term" value="F:DNA binding"/>
    <property type="evidence" value="ECO:0007669"/>
    <property type="project" value="UniProtKB-KW"/>
</dbReference>
<dbReference type="RefSeq" id="WP_074261347.1">
    <property type="nucleotide sequence ID" value="NZ_FSRJ01000004.1"/>
</dbReference>
<dbReference type="InterPro" id="IPR029016">
    <property type="entry name" value="GAF-like_dom_sf"/>
</dbReference>
<protein>
    <submittedName>
        <fullName evidence="5">Transcriptional regulator, IclR family</fullName>
    </submittedName>
</protein>
<dbReference type="EMBL" id="FSRJ01000004">
    <property type="protein sequence ID" value="SIO19943.1"/>
    <property type="molecule type" value="Genomic_DNA"/>
</dbReference>
<keyword evidence="3" id="KW-0804">Transcription</keyword>
<dbReference type="OrthoDB" id="4068713at2"/>
<name>A0A1N6HJN1_9MICO</name>
<dbReference type="Gene3D" id="1.10.10.10">
    <property type="entry name" value="Winged helix-like DNA-binding domain superfamily/Winged helix DNA-binding domain"/>
    <property type="match status" value="1"/>
</dbReference>
<dbReference type="GO" id="GO:0045892">
    <property type="term" value="P:negative regulation of DNA-templated transcription"/>
    <property type="evidence" value="ECO:0007669"/>
    <property type="project" value="TreeGrafter"/>
</dbReference>